<evidence type="ECO:0000256" key="1">
    <source>
        <dbReference type="SAM" id="Coils"/>
    </source>
</evidence>
<dbReference type="PANTHER" id="PTHR34937">
    <property type="entry name" value="OS08G0559800 PROTEIN"/>
    <property type="match status" value="1"/>
</dbReference>
<keyword evidence="1" id="KW-0175">Coiled coil</keyword>
<organism evidence="2 3">
    <name type="scientific">Medicago truncatula</name>
    <name type="common">Barrel medic</name>
    <name type="synonym">Medicago tribuloides</name>
    <dbReference type="NCBI Taxonomy" id="3880"/>
    <lineage>
        <taxon>Eukaryota</taxon>
        <taxon>Viridiplantae</taxon>
        <taxon>Streptophyta</taxon>
        <taxon>Embryophyta</taxon>
        <taxon>Tracheophyta</taxon>
        <taxon>Spermatophyta</taxon>
        <taxon>Magnoliopsida</taxon>
        <taxon>eudicotyledons</taxon>
        <taxon>Gunneridae</taxon>
        <taxon>Pentapetalae</taxon>
        <taxon>rosids</taxon>
        <taxon>fabids</taxon>
        <taxon>Fabales</taxon>
        <taxon>Fabaceae</taxon>
        <taxon>Papilionoideae</taxon>
        <taxon>50 kb inversion clade</taxon>
        <taxon>NPAAA clade</taxon>
        <taxon>Hologalegina</taxon>
        <taxon>IRL clade</taxon>
        <taxon>Trifolieae</taxon>
        <taxon>Medicago</taxon>
    </lineage>
</organism>
<dbReference type="EMBL" id="PSQE01000005">
    <property type="protein sequence ID" value="RHN55591.1"/>
    <property type="molecule type" value="Genomic_DNA"/>
</dbReference>
<name>A0A396HST4_MEDTR</name>
<dbReference type="PANTHER" id="PTHR34937:SF1">
    <property type="entry name" value="PARAMYOSIN"/>
    <property type="match status" value="1"/>
</dbReference>
<evidence type="ECO:0000313" key="3">
    <source>
        <dbReference type="Proteomes" id="UP000265566"/>
    </source>
</evidence>
<evidence type="ECO:0000313" key="2">
    <source>
        <dbReference type="EMBL" id="RHN55591.1"/>
    </source>
</evidence>
<dbReference type="Proteomes" id="UP000265566">
    <property type="component" value="Chromosome 5"/>
</dbReference>
<sequence length="81" mass="9386">MRLLSLSLWRSGGARHLLSYSLRSQSLSELSLLKQHIEAQAKELDHRMHRVEELEEKERVANENIEGLMMDIAAAEEETNR</sequence>
<gene>
    <name evidence="2" type="ORF">MtrunA17_Chr5g0419511</name>
</gene>
<dbReference type="InterPro" id="IPR040300">
    <property type="entry name" value="At3g49055-like"/>
</dbReference>
<dbReference type="Gramene" id="rna30793">
    <property type="protein sequence ID" value="RHN55591.1"/>
    <property type="gene ID" value="gene30793"/>
</dbReference>
<comment type="caution">
    <text evidence="2">The sequence shown here is derived from an EMBL/GenBank/DDBJ whole genome shotgun (WGS) entry which is preliminary data.</text>
</comment>
<protein>
    <submittedName>
        <fullName evidence="2">Uncharacterized protein</fullName>
    </submittedName>
</protein>
<dbReference type="AlphaFoldDB" id="A0A396HST4"/>
<reference evidence="3" key="1">
    <citation type="journal article" date="2018" name="Nat. Plants">
        <title>Whole-genome landscape of Medicago truncatula symbiotic genes.</title>
        <authorList>
            <person name="Pecrix Y."/>
            <person name="Staton S.E."/>
            <person name="Sallet E."/>
            <person name="Lelandais-Briere C."/>
            <person name="Moreau S."/>
            <person name="Carrere S."/>
            <person name="Blein T."/>
            <person name="Jardinaud M.F."/>
            <person name="Latrasse D."/>
            <person name="Zouine M."/>
            <person name="Zahm M."/>
            <person name="Kreplak J."/>
            <person name="Mayjonade B."/>
            <person name="Satge C."/>
            <person name="Perez M."/>
            <person name="Cauet S."/>
            <person name="Marande W."/>
            <person name="Chantry-Darmon C."/>
            <person name="Lopez-Roques C."/>
            <person name="Bouchez O."/>
            <person name="Berard A."/>
            <person name="Debelle F."/>
            <person name="Munos S."/>
            <person name="Bendahmane A."/>
            <person name="Berges H."/>
            <person name="Niebel A."/>
            <person name="Buitink J."/>
            <person name="Frugier F."/>
            <person name="Benhamed M."/>
            <person name="Crespi M."/>
            <person name="Gouzy J."/>
            <person name="Gamas P."/>
        </authorList>
    </citation>
    <scope>NUCLEOTIDE SEQUENCE [LARGE SCALE GENOMIC DNA]</scope>
    <source>
        <strain evidence="3">cv. Jemalong A17</strain>
    </source>
</reference>
<proteinExistence type="predicted"/>
<feature type="coiled-coil region" evidence="1">
    <location>
        <begin position="27"/>
        <end position="78"/>
    </location>
</feature>
<accession>A0A396HST4</accession>